<keyword evidence="1" id="KW-0812">Transmembrane</keyword>
<dbReference type="EMBL" id="ASPP01009791">
    <property type="protein sequence ID" value="ETO23645.1"/>
    <property type="molecule type" value="Genomic_DNA"/>
</dbReference>
<reference evidence="2 3" key="1">
    <citation type="journal article" date="2013" name="Curr. Biol.">
        <title>The Genome of the Foraminiferan Reticulomyxa filosa.</title>
        <authorList>
            <person name="Glockner G."/>
            <person name="Hulsmann N."/>
            <person name="Schleicher M."/>
            <person name="Noegel A.A."/>
            <person name="Eichinger L."/>
            <person name="Gallinger C."/>
            <person name="Pawlowski J."/>
            <person name="Sierra R."/>
            <person name="Euteneuer U."/>
            <person name="Pillet L."/>
            <person name="Moustafa A."/>
            <person name="Platzer M."/>
            <person name="Groth M."/>
            <person name="Szafranski K."/>
            <person name="Schliwa M."/>
        </authorList>
    </citation>
    <scope>NUCLEOTIDE SEQUENCE [LARGE SCALE GENOMIC DNA]</scope>
</reference>
<keyword evidence="1" id="KW-0472">Membrane</keyword>
<dbReference type="Proteomes" id="UP000023152">
    <property type="component" value="Unassembled WGS sequence"/>
</dbReference>
<proteinExistence type="predicted"/>
<comment type="caution">
    <text evidence="2">The sequence shown here is derived from an EMBL/GenBank/DDBJ whole genome shotgun (WGS) entry which is preliminary data.</text>
</comment>
<accession>X6NBH4</accession>
<evidence type="ECO:0000313" key="3">
    <source>
        <dbReference type="Proteomes" id="UP000023152"/>
    </source>
</evidence>
<dbReference type="AlphaFoldDB" id="X6NBH4"/>
<keyword evidence="3" id="KW-1185">Reference proteome</keyword>
<feature type="transmembrane region" description="Helical" evidence="1">
    <location>
        <begin position="38"/>
        <end position="61"/>
    </location>
</feature>
<keyword evidence="1" id="KW-1133">Transmembrane helix</keyword>
<feature type="transmembrane region" description="Helical" evidence="1">
    <location>
        <begin position="95"/>
        <end position="120"/>
    </location>
</feature>
<feature type="transmembrane region" description="Helical" evidence="1">
    <location>
        <begin position="68"/>
        <end position="89"/>
    </location>
</feature>
<gene>
    <name evidence="2" type="ORF">RFI_13535</name>
</gene>
<evidence type="ECO:0000256" key="1">
    <source>
        <dbReference type="SAM" id="Phobius"/>
    </source>
</evidence>
<organism evidence="2 3">
    <name type="scientific">Reticulomyxa filosa</name>
    <dbReference type="NCBI Taxonomy" id="46433"/>
    <lineage>
        <taxon>Eukaryota</taxon>
        <taxon>Sar</taxon>
        <taxon>Rhizaria</taxon>
        <taxon>Retaria</taxon>
        <taxon>Foraminifera</taxon>
        <taxon>Monothalamids</taxon>
        <taxon>Reticulomyxidae</taxon>
        <taxon>Reticulomyxa</taxon>
    </lineage>
</organism>
<sequence length="137" mass="16734">MYGHIKISPYEADRFSKSKINIFSKSFLKKYLRVFECFQMHFIFFYNFLSITNILIIFYDISILLIDFLNFFVFSLQIRVFFAFFKFIGSPFYEILIFSYCFYAQFFFVFSFLLIFCVVIEVKKYLKSNKDIIIFLN</sequence>
<protein>
    <submittedName>
        <fullName evidence="2">Uncharacterized protein</fullName>
    </submittedName>
</protein>
<name>X6NBH4_RETFI</name>
<evidence type="ECO:0000313" key="2">
    <source>
        <dbReference type="EMBL" id="ETO23645.1"/>
    </source>
</evidence>